<evidence type="ECO:0000256" key="8">
    <source>
        <dbReference type="ARBA" id="ARBA00023273"/>
    </source>
</evidence>
<evidence type="ECO:0000313" key="12">
    <source>
        <dbReference type="RefSeq" id="XP_014676884.1"/>
    </source>
</evidence>
<keyword evidence="4" id="KW-0282">Flagellum</keyword>
<evidence type="ECO:0000256" key="5">
    <source>
        <dbReference type="ARBA" id="ARBA00023054"/>
    </source>
</evidence>
<dbReference type="Pfam" id="PF05914">
    <property type="entry name" value="RIB43A"/>
    <property type="match status" value="1"/>
</dbReference>
<evidence type="ECO:0000256" key="4">
    <source>
        <dbReference type="ARBA" id="ARBA00022846"/>
    </source>
</evidence>
<evidence type="ECO:0000256" key="2">
    <source>
        <dbReference type="ARBA" id="ARBA00006875"/>
    </source>
</evidence>
<dbReference type="RefSeq" id="XP_014676884.1">
    <property type="nucleotide sequence ID" value="XM_014821398.1"/>
</dbReference>
<proteinExistence type="inferred from homology"/>
<dbReference type="PANTHER" id="PTHR14517:SF6">
    <property type="entry name" value="RE41410P"/>
    <property type="match status" value="1"/>
</dbReference>
<comment type="subunit">
    <text evidence="9">Microtubule inner protein component of sperm flagellar doublet microtubules.</text>
</comment>
<organism evidence="11 12">
    <name type="scientific">Priapulus caudatus</name>
    <name type="common">Priapulid worm</name>
    <dbReference type="NCBI Taxonomy" id="37621"/>
    <lineage>
        <taxon>Eukaryota</taxon>
        <taxon>Metazoa</taxon>
        <taxon>Ecdysozoa</taxon>
        <taxon>Scalidophora</taxon>
        <taxon>Priapulida</taxon>
        <taxon>Priapulimorpha</taxon>
        <taxon>Priapulimorphida</taxon>
        <taxon>Priapulidae</taxon>
        <taxon>Priapulus</taxon>
    </lineage>
</organism>
<evidence type="ECO:0000256" key="10">
    <source>
        <dbReference type="SAM" id="Coils"/>
    </source>
</evidence>
<evidence type="ECO:0000256" key="9">
    <source>
        <dbReference type="ARBA" id="ARBA00046435"/>
    </source>
</evidence>
<evidence type="ECO:0000313" key="11">
    <source>
        <dbReference type="Proteomes" id="UP000695022"/>
    </source>
</evidence>
<comment type="similarity">
    <text evidence="2">Belongs to the RIB43A family.</text>
</comment>
<comment type="subcellular location">
    <subcellularLocation>
        <location evidence="1">Cytoplasm</location>
        <location evidence="1">Cytoskeleton</location>
        <location evidence="1">Flagellum axoneme</location>
    </subcellularLocation>
</comment>
<keyword evidence="6" id="KW-0969">Cilium</keyword>
<feature type="coiled-coil region" evidence="10">
    <location>
        <begin position="81"/>
        <end position="108"/>
    </location>
</feature>
<reference evidence="12" key="1">
    <citation type="submission" date="2025-08" db="UniProtKB">
        <authorList>
            <consortium name="RefSeq"/>
        </authorList>
    </citation>
    <scope>IDENTIFICATION</scope>
</reference>
<name>A0ABM1EXG3_PRICU</name>
<feature type="coiled-coil region" evidence="10">
    <location>
        <begin position="153"/>
        <end position="187"/>
    </location>
</feature>
<protein>
    <submittedName>
        <fullName evidence="12">RIB43A-like with coiled-coils protein 2</fullName>
    </submittedName>
</protein>
<sequence length="379" mass="45248">MYKLNLPIDYRQIAAVERRKNREQQRQSRIFNAKVRTIGVDINALDQQVNERKAREEWERQHEAEFSKALERTDNVAVKLQQRQEEDVRDLNKELNKFRLEEQNASTRREFDIYDPDALKKDSPIRTSDGDDKVGISSCQMFDGEDLKYKARHKLQQEQLREWTMQQNQAQKEAERSRRESDRLYERTIVRLDQQAVDVARADAECQRAINTSHRDFNATLAREKAEEERQLQQRELEENTAELMDHVYGDMLTENPDVAKSAFGSHRVIPDRWKGMSPAQVSEIRRMQEMQRLEKQRLHDEEMNRKQEWERYLQASSRNATLQDRHTDRTRKEEACRLLEENRHLAQQQRARLAHLDADVYTNVPTRDYFSQFNTSSR</sequence>
<evidence type="ECO:0000256" key="6">
    <source>
        <dbReference type="ARBA" id="ARBA00023069"/>
    </source>
</evidence>
<dbReference type="Proteomes" id="UP000695022">
    <property type="component" value="Unplaced"/>
</dbReference>
<evidence type="ECO:0000256" key="7">
    <source>
        <dbReference type="ARBA" id="ARBA00023212"/>
    </source>
</evidence>
<evidence type="ECO:0000256" key="1">
    <source>
        <dbReference type="ARBA" id="ARBA00004611"/>
    </source>
</evidence>
<accession>A0ABM1EXG3</accession>
<keyword evidence="5 10" id="KW-0175">Coiled coil</keyword>
<dbReference type="GeneID" id="106816773"/>
<gene>
    <name evidence="12" type="primary">LOC106816773</name>
</gene>
<evidence type="ECO:0000256" key="3">
    <source>
        <dbReference type="ARBA" id="ARBA00022490"/>
    </source>
</evidence>
<keyword evidence="7" id="KW-0206">Cytoskeleton</keyword>
<keyword evidence="8" id="KW-0966">Cell projection</keyword>
<keyword evidence="3" id="KW-0963">Cytoplasm</keyword>
<keyword evidence="11" id="KW-1185">Reference proteome</keyword>
<dbReference type="PANTHER" id="PTHR14517">
    <property type="entry name" value="RIB43A-RELATED"/>
    <property type="match status" value="1"/>
</dbReference>
<dbReference type="InterPro" id="IPR008805">
    <property type="entry name" value="RIB43A"/>
</dbReference>